<feature type="compositionally biased region" description="Gly residues" evidence="15">
    <location>
        <begin position="1"/>
        <end position="11"/>
    </location>
</feature>
<dbReference type="FunFam" id="1.10.10.10:FF:000495">
    <property type="entry name" value="RecQ family helicase MusN"/>
    <property type="match status" value="1"/>
</dbReference>
<dbReference type="GeneID" id="37035209"/>
<dbReference type="PROSITE" id="PS51194">
    <property type="entry name" value="HELICASE_CTER"/>
    <property type="match status" value="1"/>
</dbReference>
<dbReference type="GO" id="GO:0005524">
    <property type="term" value="F:ATP binding"/>
    <property type="evidence" value="ECO:0007669"/>
    <property type="project" value="UniProtKB-KW"/>
</dbReference>
<dbReference type="GO" id="GO:0000724">
    <property type="term" value="P:double-strand break repair via homologous recombination"/>
    <property type="evidence" value="ECO:0007669"/>
    <property type="project" value="UniProtKB-ARBA"/>
</dbReference>
<evidence type="ECO:0000259" key="17">
    <source>
        <dbReference type="PROSITE" id="PS51192"/>
    </source>
</evidence>
<evidence type="ECO:0000256" key="11">
    <source>
        <dbReference type="ARBA" id="ARBA00023235"/>
    </source>
</evidence>
<evidence type="ECO:0000259" key="16">
    <source>
        <dbReference type="PROSITE" id="PS50967"/>
    </source>
</evidence>
<evidence type="ECO:0000256" key="8">
    <source>
        <dbReference type="ARBA" id="ARBA00022840"/>
    </source>
</evidence>
<feature type="compositionally biased region" description="Low complexity" evidence="15">
    <location>
        <begin position="127"/>
        <end position="138"/>
    </location>
</feature>
<dbReference type="Proteomes" id="UP000245783">
    <property type="component" value="Unassembled WGS sequence"/>
</dbReference>
<keyword evidence="12" id="KW-0539">Nucleus</keyword>
<proteinExistence type="inferred from homology"/>
<feature type="compositionally biased region" description="Low complexity" evidence="15">
    <location>
        <begin position="37"/>
        <end position="47"/>
    </location>
</feature>
<evidence type="ECO:0000256" key="6">
    <source>
        <dbReference type="ARBA" id="ARBA00022801"/>
    </source>
</evidence>
<dbReference type="GO" id="GO:0043138">
    <property type="term" value="F:3'-5' DNA helicase activity"/>
    <property type="evidence" value="ECO:0007669"/>
    <property type="project" value="UniProtKB-EC"/>
</dbReference>
<dbReference type="InterPro" id="IPR044876">
    <property type="entry name" value="HRDC_dom_sf"/>
</dbReference>
<comment type="cofactor">
    <cofactor evidence="1">
        <name>Zn(2+)</name>
        <dbReference type="ChEBI" id="CHEBI:29105"/>
    </cofactor>
</comment>
<keyword evidence="7 19" id="KW-0347">Helicase</keyword>
<keyword evidence="9" id="KW-0238">DNA-binding</keyword>
<reference evidence="19 20" key="1">
    <citation type="journal article" date="2018" name="Mol. Biol. Evol.">
        <title>Broad Genomic Sampling Reveals a Smut Pathogenic Ancestry of the Fungal Clade Ustilaginomycotina.</title>
        <authorList>
            <person name="Kijpornyongpan T."/>
            <person name="Mondo S.J."/>
            <person name="Barry K."/>
            <person name="Sandor L."/>
            <person name="Lee J."/>
            <person name="Lipzen A."/>
            <person name="Pangilinan J."/>
            <person name="LaButti K."/>
            <person name="Hainaut M."/>
            <person name="Henrissat B."/>
            <person name="Grigoriev I.V."/>
            <person name="Spatafora J.W."/>
            <person name="Aime M.C."/>
        </authorList>
    </citation>
    <scope>NUCLEOTIDE SEQUENCE [LARGE SCALE GENOMIC DNA]</scope>
    <source>
        <strain evidence="19 20">MCA 4658</strain>
    </source>
</reference>
<feature type="compositionally biased region" description="Polar residues" evidence="15">
    <location>
        <begin position="392"/>
        <end position="404"/>
    </location>
</feature>
<feature type="compositionally biased region" description="Low complexity" evidence="15">
    <location>
        <begin position="1093"/>
        <end position="1105"/>
    </location>
</feature>
<dbReference type="GO" id="GO:0016787">
    <property type="term" value="F:hydrolase activity"/>
    <property type="evidence" value="ECO:0007669"/>
    <property type="project" value="UniProtKB-KW"/>
</dbReference>
<feature type="compositionally biased region" description="Basic and acidic residues" evidence="15">
    <location>
        <begin position="1146"/>
        <end position="1162"/>
    </location>
</feature>
<feature type="compositionally biased region" description="Polar residues" evidence="15">
    <location>
        <begin position="228"/>
        <end position="258"/>
    </location>
</feature>
<feature type="compositionally biased region" description="Polar residues" evidence="15">
    <location>
        <begin position="300"/>
        <end position="317"/>
    </location>
</feature>
<gene>
    <name evidence="19" type="ORF">IE81DRAFT_321435</name>
</gene>
<dbReference type="InterPro" id="IPR004589">
    <property type="entry name" value="DNA_helicase_ATP-dep_RecQ"/>
</dbReference>
<dbReference type="PANTHER" id="PTHR13710:SF153">
    <property type="entry name" value="RECQ-LIKE DNA HELICASE BLM"/>
    <property type="match status" value="1"/>
</dbReference>
<feature type="compositionally biased region" description="Basic and acidic residues" evidence="15">
    <location>
        <begin position="354"/>
        <end position="364"/>
    </location>
</feature>
<dbReference type="InterPro" id="IPR010997">
    <property type="entry name" value="HRDC-like_sf"/>
</dbReference>
<feature type="domain" description="Helicase C-terminal" evidence="18">
    <location>
        <begin position="771"/>
        <end position="931"/>
    </location>
</feature>
<name>A0A316W341_9BASI</name>
<dbReference type="InterPro" id="IPR036388">
    <property type="entry name" value="WH-like_DNA-bd_sf"/>
</dbReference>
<dbReference type="NCBIfam" id="TIGR00614">
    <property type="entry name" value="recQ_fam"/>
    <property type="match status" value="1"/>
</dbReference>
<sequence length="1417" mass="155180">MSLTAGQGGARGKTPEHNAVPRKSPGLFMPTAANVQSPPLRSSPRRSATSLKRPFEHTGLPAHRMASPSTLAKGAGPKAQRVSKSSTEVEEDGEEENDKENVGFAMLGSSSTARSRTPNLLRHTPRARSSIASTSTSSCKPPPAGHHAASSSTKAGSSPNDLAHKSRAELQQMLQTSLENKDHVMETLMELMEGAEPELGTDPAFLRMQRDFLTTRIQQIKAALLERNSGQASPRSTSPRRSLQPSSSDAELRNSSSDARQLQGLAHVTNSAATHPARSSAAAIDLRAPAITSDGADSEQIPTLSQTSPCPPRSTTVKGPRLSKTLAPPGMPARARGGGGPPTECTARSTSADRPMRRDLHIDEADLPDYDEEPDDEEDASKEYFDAAASPAKQQKALQVSRTAGNGGLDQNELLPSDEEMEDLEDEGLGFDDSLSDDAYMMIDTAIPGPNRPQVAEGLHQQRPFEHGGLDFEIDEHRSVVVQSAARAASPPDVDDGVVASSDDAVQTADEPDRGLISVVATSTRHKSPKKAADQMRFPWSEDVRRTLRYTFHLSEFRNNQLEAINATLGGQDVFCLMPTGGGKSLCYQLPALIDSGQTQGVTIVISPLISLIQDQVHNLLDLNIKAGMFLGSGGQTDEQRRATLSMLFPSNIKDMTRLLYVTPEMIRKGRQLQDALSDLHRRKRLARFVVDEAHCVSQWGHDFRTDYQELGCLKEEYPGVPVMAMTATANARVKMDIVTNLRIKGCKTLSQSFNRPNLHYHVREKKGKSVLEDIASFINASHMHECGIVYCHSRRACEEVADKLTKKFRVKAQHYHAGMNQKDRSSIQQRWQKGEFKVIVATIAFGMGIDKSDVRFVIHHTLPQTLEGLYQETGRAGRDGKSSTCVLYFAYKDTSSLFQQIQEGPGSREQKEQQRGNLRQVITYCMNKTDCRRSQVLQYFGEVFPRESCHNTCDNCTAQTGNTSGGSTVITDVTELAQQAVRMVQNIFAKDYRANITLIHCGDVFRGATTKTVTSRGHHQVEGWGEGSKCSRSDVERLFQRLVIETYLTEVQVKNRMGFTNTYVKLGRKAEALLRGQARVELEMIEKNARIPASKAGSSSKAPANQPQGKSRVKARARQQLSDADFEYAPDPFDISAMPLSPNESPKRQTKERTLPTDRQRPIASSKARARRAAEEEDLIESCEEDNSVVDQPSGSRSARGKAAPSISAVRAADSSTATAKRAALGEKGAKEDWKPCYDELTVARQKVARQLKQPAESLVTNDVLYEAALLLPDTLAKLRQIESLEKCSMELLTSLLKVCQKYARSQTTTYQKRSLSQSINNSSMPPPDLASFAYPNREARGGASGSGATSSVRRDSSAQVKQTAAAPNDHRNAVLASLGGGGLRAMPLSIVQRAPVAKRHNYNINLRLHEQFPDV</sequence>
<dbReference type="InterPro" id="IPR014001">
    <property type="entry name" value="Helicase_ATP-bd"/>
</dbReference>
<dbReference type="InterPro" id="IPR027417">
    <property type="entry name" value="P-loop_NTPase"/>
</dbReference>
<evidence type="ECO:0000256" key="4">
    <source>
        <dbReference type="ARBA" id="ARBA00022741"/>
    </source>
</evidence>
<evidence type="ECO:0000256" key="2">
    <source>
        <dbReference type="ARBA" id="ARBA00004123"/>
    </source>
</evidence>
<keyword evidence="5" id="KW-0227">DNA damage</keyword>
<comment type="catalytic activity">
    <reaction evidence="13">
        <text>Couples ATP hydrolysis with the unwinding of duplex DNA by translocating in the 3'-5' direction.</text>
        <dbReference type="EC" id="5.6.2.4"/>
    </reaction>
</comment>
<evidence type="ECO:0000256" key="5">
    <source>
        <dbReference type="ARBA" id="ARBA00022763"/>
    </source>
</evidence>
<evidence type="ECO:0000256" key="13">
    <source>
        <dbReference type="ARBA" id="ARBA00034617"/>
    </source>
</evidence>
<comment type="subcellular location">
    <subcellularLocation>
        <location evidence="2">Nucleus</location>
    </subcellularLocation>
</comment>
<feature type="region of interest" description="Disordered" evidence="15">
    <location>
        <begin position="224"/>
        <end position="258"/>
    </location>
</feature>
<feature type="region of interest" description="Disordered" evidence="15">
    <location>
        <begin position="1"/>
        <end position="167"/>
    </location>
</feature>
<dbReference type="InterPro" id="IPR018982">
    <property type="entry name" value="RQC_domain"/>
</dbReference>
<protein>
    <recommendedName>
        <fullName evidence="14">DNA 3'-5' helicase</fullName>
        <ecNumber evidence="14">5.6.2.4</ecNumber>
    </recommendedName>
</protein>
<dbReference type="EC" id="5.6.2.4" evidence="14"/>
<evidence type="ECO:0000256" key="10">
    <source>
        <dbReference type="ARBA" id="ARBA00023204"/>
    </source>
</evidence>
<dbReference type="SUPFAM" id="SSF52540">
    <property type="entry name" value="P-loop containing nucleoside triphosphate hydrolases"/>
    <property type="match status" value="1"/>
</dbReference>
<evidence type="ECO:0000256" key="1">
    <source>
        <dbReference type="ARBA" id="ARBA00001947"/>
    </source>
</evidence>
<feature type="compositionally biased region" description="Acidic residues" evidence="15">
    <location>
        <begin position="365"/>
        <end position="380"/>
    </location>
</feature>
<dbReference type="Pfam" id="PF00271">
    <property type="entry name" value="Helicase_C"/>
    <property type="match status" value="1"/>
</dbReference>
<feature type="compositionally biased region" description="Acidic residues" evidence="15">
    <location>
        <begin position="1176"/>
        <end position="1189"/>
    </location>
</feature>
<dbReference type="PROSITE" id="PS51192">
    <property type="entry name" value="HELICASE_ATP_BIND_1"/>
    <property type="match status" value="1"/>
</dbReference>
<evidence type="ECO:0000256" key="15">
    <source>
        <dbReference type="SAM" id="MobiDB-lite"/>
    </source>
</evidence>
<dbReference type="PROSITE" id="PS50967">
    <property type="entry name" value="HRDC"/>
    <property type="match status" value="1"/>
</dbReference>
<dbReference type="SUPFAM" id="SSF47819">
    <property type="entry name" value="HRDC-like"/>
    <property type="match status" value="1"/>
</dbReference>
<dbReference type="GO" id="GO:0006260">
    <property type="term" value="P:DNA replication"/>
    <property type="evidence" value="ECO:0007669"/>
    <property type="project" value="InterPro"/>
</dbReference>
<evidence type="ECO:0000256" key="12">
    <source>
        <dbReference type="ARBA" id="ARBA00023242"/>
    </source>
</evidence>
<dbReference type="SMART" id="SM00487">
    <property type="entry name" value="DEXDc"/>
    <property type="match status" value="1"/>
</dbReference>
<dbReference type="SMART" id="SM00490">
    <property type="entry name" value="HELICc"/>
    <property type="match status" value="1"/>
</dbReference>
<dbReference type="FunFam" id="3.40.50.300:FF:001975">
    <property type="entry name" value="ATP-dependent DNA helicase"/>
    <property type="match status" value="1"/>
</dbReference>
<dbReference type="GO" id="GO:0005634">
    <property type="term" value="C:nucleus"/>
    <property type="evidence" value="ECO:0007669"/>
    <property type="project" value="UniProtKB-SubCell"/>
</dbReference>
<feature type="region of interest" description="Disordered" evidence="15">
    <location>
        <begin position="294"/>
        <end position="414"/>
    </location>
</feature>
<dbReference type="InParanoid" id="A0A316W341"/>
<organism evidence="19 20">
    <name type="scientific">Ceraceosorus guamensis</name>
    <dbReference type="NCBI Taxonomy" id="1522189"/>
    <lineage>
        <taxon>Eukaryota</taxon>
        <taxon>Fungi</taxon>
        <taxon>Dikarya</taxon>
        <taxon>Basidiomycota</taxon>
        <taxon>Ustilaginomycotina</taxon>
        <taxon>Exobasidiomycetes</taxon>
        <taxon>Ceraceosorales</taxon>
        <taxon>Ceraceosoraceae</taxon>
        <taxon>Ceraceosorus</taxon>
    </lineage>
</organism>
<feature type="region of interest" description="Disordered" evidence="15">
    <location>
        <begin position="1092"/>
        <end position="1216"/>
    </location>
</feature>
<keyword evidence="20" id="KW-1185">Reference proteome</keyword>
<evidence type="ECO:0000256" key="7">
    <source>
        <dbReference type="ARBA" id="ARBA00022806"/>
    </source>
</evidence>
<keyword evidence="8" id="KW-0067">ATP-binding</keyword>
<evidence type="ECO:0000256" key="9">
    <source>
        <dbReference type="ARBA" id="ARBA00023125"/>
    </source>
</evidence>
<dbReference type="EMBL" id="KZ819362">
    <property type="protein sequence ID" value="PWN44286.1"/>
    <property type="molecule type" value="Genomic_DNA"/>
</dbReference>
<accession>A0A316W341</accession>
<feature type="compositionally biased region" description="Polar residues" evidence="15">
    <location>
        <begin position="149"/>
        <end position="160"/>
    </location>
</feature>
<dbReference type="Pfam" id="PF16124">
    <property type="entry name" value="RecQ_Zn_bind"/>
    <property type="match status" value="1"/>
</dbReference>
<dbReference type="GO" id="GO:0003677">
    <property type="term" value="F:DNA binding"/>
    <property type="evidence" value="ECO:0007669"/>
    <property type="project" value="UniProtKB-KW"/>
</dbReference>
<evidence type="ECO:0000256" key="14">
    <source>
        <dbReference type="ARBA" id="ARBA00034808"/>
    </source>
</evidence>
<keyword evidence="10" id="KW-0234">DNA repair</keyword>
<dbReference type="SUPFAM" id="SSF46785">
    <property type="entry name" value="Winged helix' DNA-binding domain"/>
    <property type="match status" value="1"/>
</dbReference>
<dbReference type="CDD" id="cd18794">
    <property type="entry name" value="SF2_C_RecQ"/>
    <property type="match status" value="1"/>
</dbReference>
<dbReference type="Pfam" id="PF00270">
    <property type="entry name" value="DEAD"/>
    <property type="match status" value="1"/>
</dbReference>
<keyword evidence="6" id="KW-0378">Hydrolase</keyword>
<dbReference type="STRING" id="1522189.A0A316W341"/>
<dbReference type="SMART" id="SM00956">
    <property type="entry name" value="RQC"/>
    <property type="match status" value="1"/>
</dbReference>
<feature type="domain" description="HRDC" evidence="16">
    <location>
        <begin position="1232"/>
        <end position="1311"/>
    </location>
</feature>
<evidence type="ECO:0000256" key="3">
    <source>
        <dbReference type="ARBA" id="ARBA00005446"/>
    </source>
</evidence>
<dbReference type="RefSeq" id="XP_025371446.1">
    <property type="nucleotide sequence ID" value="XM_025513339.1"/>
</dbReference>
<dbReference type="InterPro" id="IPR011545">
    <property type="entry name" value="DEAD/DEAH_box_helicase_dom"/>
</dbReference>
<feature type="domain" description="Helicase ATP-binding" evidence="17">
    <location>
        <begin position="565"/>
        <end position="748"/>
    </location>
</feature>
<dbReference type="GO" id="GO:0005737">
    <property type="term" value="C:cytoplasm"/>
    <property type="evidence" value="ECO:0007669"/>
    <property type="project" value="TreeGrafter"/>
</dbReference>
<evidence type="ECO:0000313" key="19">
    <source>
        <dbReference type="EMBL" id="PWN44286.1"/>
    </source>
</evidence>
<keyword evidence="11" id="KW-0413">Isomerase</keyword>
<dbReference type="GO" id="GO:0005694">
    <property type="term" value="C:chromosome"/>
    <property type="evidence" value="ECO:0007669"/>
    <property type="project" value="TreeGrafter"/>
</dbReference>
<keyword evidence="4" id="KW-0547">Nucleotide-binding</keyword>
<evidence type="ECO:0000259" key="18">
    <source>
        <dbReference type="PROSITE" id="PS51194"/>
    </source>
</evidence>
<dbReference type="InterPro" id="IPR001650">
    <property type="entry name" value="Helicase_C-like"/>
</dbReference>
<dbReference type="CDD" id="cd17920">
    <property type="entry name" value="DEXHc_RecQ"/>
    <property type="match status" value="1"/>
</dbReference>
<dbReference type="PROSITE" id="PS00690">
    <property type="entry name" value="DEAH_ATP_HELICASE"/>
    <property type="match status" value="1"/>
</dbReference>
<dbReference type="InterPro" id="IPR032284">
    <property type="entry name" value="RecQ_Zn-bd"/>
</dbReference>
<dbReference type="OrthoDB" id="10261556at2759"/>
<dbReference type="Gene3D" id="1.10.150.80">
    <property type="entry name" value="HRDC domain"/>
    <property type="match status" value="1"/>
</dbReference>
<feature type="compositionally biased region" description="Polar residues" evidence="15">
    <location>
        <begin position="1312"/>
        <end position="1325"/>
    </location>
</feature>
<feature type="region of interest" description="Disordered" evidence="15">
    <location>
        <begin position="1312"/>
        <end position="1374"/>
    </location>
</feature>
<dbReference type="InterPro" id="IPR002121">
    <property type="entry name" value="HRDC_dom"/>
</dbReference>
<dbReference type="FunFam" id="3.40.50.300:FF:000296">
    <property type="entry name" value="ATP-dependent DNA helicase RecQ"/>
    <property type="match status" value="1"/>
</dbReference>
<feature type="compositionally biased region" description="Polar residues" evidence="15">
    <location>
        <begin position="108"/>
        <end position="118"/>
    </location>
</feature>
<dbReference type="PANTHER" id="PTHR13710">
    <property type="entry name" value="DNA HELICASE RECQ FAMILY MEMBER"/>
    <property type="match status" value="1"/>
</dbReference>
<dbReference type="Pfam" id="PF00570">
    <property type="entry name" value="HRDC"/>
    <property type="match status" value="1"/>
</dbReference>
<comment type="similarity">
    <text evidence="3">Belongs to the helicase family. RecQ subfamily.</text>
</comment>
<feature type="compositionally biased region" description="Acidic residues" evidence="15">
    <location>
        <begin position="88"/>
        <end position="98"/>
    </location>
</feature>
<evidence type="ECO:0000313" key="20">
    <source>
        <dbReference type="Proteomes" id="UP000245783"/>
    </source>
</evidence>
<dbReference type="Gene3D" id="1.10.10.10">
    <property type="entry name" value="Winged helix-like DNA-binding domain superfamily/Winged helix DNA-binding domain"/>
    <property type="match status" value="1"/>
</dbReference>
<dbReference type="Gene3D" id="3.40.50.300">
    <property type="entry name" value="P-loop containing nucleotide triphosphate hydrolases"/>
    <property type="match status" value="2"/>
</dbReference>
<dbReference type="InterPro" id="IPR002464">
    <property type="entry name" value="DNA/RNA_helicase_DEAH_CS"/>
</dbReference>
<dbReference type="InterPro" id="IPR036390">
    <property type="entry name" value="WH_DNA-bd_sf"/>
</dbReference>
<dbReference type="GO" id="GO:0009378">
    <property type="term" value="F:four-way junction helicase activity"/>
    <property type="evidence" value="ECO:0007669"/>
    <property type="project" value="TreeGrafter"/>
</dbReference>
<dbReference type="Pfam" id="PF09382">
    <property type="entry name" value="RQC"/>
    <property type="match status" value="1"/>
</dbReference>